<reference evidence="1" key="2">
    <citation type="submission" date="2025-08" db="UniProtKB">
        <authorList>
            <consortium name="Ensembl"/>
        </authorList>
    </citation>
    <scope>IDENTIFICATION</scope>
</reference>
<proteinExistence type="predicted"/>
<dbReference type="AlphaFoldDB" id="A0A670HU18"/>
<dbReference type="GeneTree" id="ENSGT00900000142191"/>
<dbReference type="Proteomes" id="UP000472272">
    <property type="component" value="Chromosome 3"/>
</dbReference>
<dbReference type="Ensembl" id="ENSPMRT00000002928.1">
    <property type="protein sequence ID" value="ENSPMRP00000002735.1"/>
    <property type="gene ID" value="ENSPMRG00000001973.1"/>
</dbReference>
<reference evidence="1" key="3">
    <citation type="submission" date="2025-09" db="UniProtKB">
        <authorList>
            <consortium name="Ensembl"/>
        </authorList>
    </citation>
    <scope>IDENTIFICATION</scope>
</reference>
<evidence type="ECO:0000313" key="2">
    <source>
        <dbReference type="Proteomes" id="UP000472272"/>
    </source>
</evidence>
<sequence length="76" mass="8364">MSLHTLSGDNASDDIAAESCAILFTSPEVIGRPSILRPSQKENVPLKGMLKPMKVTFHTLLRNRFKTRLNPENGAT</sequence>
<keyword evidence="2" id="KW-1185">Reference proteome</keyword>
<evidence type="ECO:0000313" key="1">
    <source>
        <dbReference type="Ensembl" id="ENSPMRP00000002735.1"/>
    </source>
</evidence>
<dbReference type="OMA" id="KAMKVKH"/>
<reference evidence="1 2" key="1">
    <citation type="journal article" date="2019" name="Proc. Natl. Acad. Sci. U.S.A.">
        <title>Regulatory changes in pterin and carotenoid genes underlie balanced color polymorphisms in the wall lizard.</title>
        <authorList>
            <person name="Andrade P."/>
            <person name="Pinho C."/>
            <person name="Perez I de Lanuza G."/>
            <person name="Afonso S."/>
            <person name="Brejcha J."/>
            <person name="Rubin C.J."/>
            <person name="Wallerman O."/>
            <person name="Pereira P."/>
            <person name="Sabatino S.J."/>
            <person name="Bellati A."/>
            <person name="Pellitteri-Rosa D."/>
            <person name="Bosakova Z."/>
            <person name="Bunikis I."/>
            <person name="Carretero M.A."/>
            <person name="Feiner N."/>
            <person name="Marsik P."/>
            <person name="Pauperio F."/>
            <person name="Salvi D."/>
            <person name="Soler L."/>
            <person name="While G.M."/>
            <person name="Uller T."/>
            <person name="Font E."/>
            <person name="Andersson L."/>
            <person name="Carneiro M."/>
        </authorList>
    </citation>
    <scope>NUCLEOTIDE SEQUENCE</scope>
</reference>
<organism evidence="1 2">
    <name type="scientific">Podarcis muralis</name>
    <name type="common">Wall lizard</name>
    <name type="synonym">Lacerta muralis</name>
    <dbReference type="NCBI Taxonomy" id="64176"/>
    <lineage>
        <taxon>Eukaryota</taxon>
        <taxon>Metazoa</taxon>
        <taxon>Chordata</taxon>
        <taxon>Craniata</taxon>
        <taxon>Vertebrata</taxon>
        <taxon>Euteleostomi</taxon>
        <taxon>Lepidosauria</taxon>
        <taxon>Squamata</taxon>
        <taxon>Bifurcata</taxon>
        <taxon>Unidentata</taxon>
        <taxon>Episquamata</taxon>
        <taxon>Laterata</taxon>
        <taxon>Lacertibaenia</taxon>
        <taxon>Lacertidae</taxon>
        <taxon>Podarcis</taxon>
    </lineage>
</organism>
<protein>
    <submittedName>
        <fullName evidence="1">Uncharacterized protein</fullName>
    </submittedName>
</protein>
<name>A0A670HU18_PODMU</name>
<accession>A0A670HU18</accession>